<sequence length="467" mass="48768">MAVVAAATRCLGAIRAAQPSLNAFISIASDDHVLGLARASDERHARGLPLSEIDGALIAVKDNLCTTTMPTTCASKMLANFTSPFDATPVQRLQKAGAIVVAKTNMDEFGMGSFNLNSAYGPAINPRFPLDTPVVTGGSSGGSAAAIAANLGLFAALGSDTGGSVRLPAAFCQVVGFKPSYGRVSRHGLVAYASSLDTVGVLAPTVANARAIYDVIAGPDAQDSTCLPEAPPQASSIDLKQLHVGIPVDYRIAELSEEALASWSWAIDRLTQLGAKVTPVRLPQTPKALAAYYVLACAEVSSNLARYSGVEYGHRAEHQDQATFHQMIAKSRAEGFGPEVQRRIALGTHCLSRTMYDSYYLNAQRIRAAIRAEFASVFETAQANSVHVLLCPTAPFVAPQLKAAQALSQVAAFAMDVFTVPASLAGLPAISVPTDASGPLGVQLIGPYGREDVVLSVASALSTNVNL</sequence>
<protein>
    <recommendedName>
        <fullName evidence="5">Glutamyl-tRNA(Gln) amidotransferase subunit A, mitochondrial</fullName>
        <shortName evidence="5">Glu-AdT subunit A</shortName>
        <ecNumber evidence="5">6.3.5.7</ecNumber>
    </recommendedName>
</protein>
<dbReference type="FunCoup" id="A0A0D2VNQ6">
    <property type="interactions" value="157"/>
</dbReference>
<keyword evidence="3 5" id="KW-0067">ATP-binding</keyword>
<keyword evidence="5" id="KW-0496">Mitochondrion</keyword>
<keyword evidence="4 5" id="KW-0648">Protein biosynthesis</keyword>
<feature type="active site" description="Charge relay system" evidence="5">
    <location>
        <position position="61"/>
    </location>
</feature>
<keyword evidence="1 5" id="KW-0436">Ligase</keyword>
<dbReference type="PANTHER" id="PTHR11895">
    <property type="entry name" value="TRANSAMIDASE"/>
    <property type="match status" value="1"/>
</dbReference>
<evidence type="ECO:0000256" key="1">
    <source>
        <dbReference type="ARBA" id="ARBA00022598"/>
    </source>
</evidence>
<comment type="similarity">
    <text evidence="5">Belongs to the amidase family. GatA subfamily.</text>
</comment>
<dbReference type="InterPro" id="IPR000120">
    <property type="entry name" value="Amidase"/>
</dbReference>
<dbReference type="GO" id="GO:0005739">
    <property type="term" value="C:mitochondrion"/>
    <property type="evidence" value="ECO:0007669"/>
    <property type="project" value="UniProtKB-SubCell"/>
</dbReference>
<evidence type="ECO:0000256" key="2">
    <source>
        <dbReference type="ARBA" id="ARBA00022741"/>
    </source>
</evidence>
<evidence type="ECO:0000313" key="7">
    <source>
        <dbReference type="EMBL" id="KJE91987.1"/>
    </source>
</evidence>
<dbReference type="PANTHER" id="PTHR11895:SF7">
    <property type="entry name" value="GLUTAMYL-TRNA(GLN) AMIDOTRANSFERASE SUBUNIT A, MITOCHONDRIAL"/>
    <property type="match status" value="1"/>
</dbReference>
<dbReference type="RefSeq" id="XP_004363868.1">
    <property type="nucleotide sequence ID" value="XM_004363811.2"/>
</dbReference>
<dbReference type="AlphaFoldDB" id="A0A0D2VNQ6"/>
<dbReference type="GO" id="GO:0005524">
    <property type="term" value="F:ATP binding"/>
    <property type="evidence" value="ECO:0007669"/>
    <property type="project" value="UniProtKB-KW"/>
</dbReference>
<keyword evidence="2 5" id="KW-0547">Nucleotide-binding</keyword>
<dbReference type="EMBL" id="KE346363">
    <property type="protein sequence ID" value="KJE91987.1"/>
    <property type="molecule type" value="Genomic_DNA"/>
</dbReference>
<dbReference type="HAMAP" id="MF_00120">
    <property type="entry name" value="GatA"/>
    <property type="match status" value="1"/>
</dbReference>
<comment type="subcellular location">
    <subcellularLocation>
        <location evidence="5">Mitochondrion</location>
    </subcellularLocation>
</comment>
<reference evidence="8" key="1">
    <citation type="submission" date="2011-02" db="EMBL/GenBank/DDBJ databases">
        <title>The Genome Sequence of Capsaspora owczarzaki ATCC 30864.</title>
        <authorList>
            <person name="Russ C."/>
            <person name="Cuomo C."/>
            <person name="Burger G."/>
            <person name="Gray M.W."/>
            <person name="Holland P.W.H."/>
            <person name="King N."/>
            <person name="Lang F.B.F."/>
            <person name="Roger A.J."/>
            <person name="Ruiz-Trillo I."/>
            <person name="Young S.K."/>
            <person name="Zeng Q."/>
            <person name="Gargeya S."/>
            <person name="Alvarado L."/>
            <person name="Berlin A."/>
            <person name="Chapman S.B."/>
            <person name="Chen Z."/>
            <person name="Freedman E."/>
            <person name="Gellesch M."/>
            <person name="Goldberg J."/>
            <person name="Griggs A."/>
            <person name="Gujja S."/>
            <person name="Heilman E."/>
            <person name="Heiman D."/>
            <person name="Howarth C."/>
            <person name="Mehta T."/>
            <person name="Neiman D."/>
            <person name="Pearson M."/>
            <person name="Roberts A."/>
            <person name="Saif S."/>
            <person name="Shea T."/>
            <person name="Shenoy N."/>
            <person name="Sisk P."/>
            <person name="Stolte C."/>
            <person name="Sykes S."/>
            <person name="White J."/>
            <person name="Yandava C."/>
            <person name="Haas B."/>
            <person name="Nusbaum C."/>
            <person name="Birren B."/>
        </authorList>
    </citation>
    <scope>NUCLEOTIDE SEQUENCE</scope>
    <source>
        <strain evidence="8">ATCC 30864</strain>
    </source>
</reference>
<evidence type="ECO:0000313" key="8">
    <source>
        <dbReference type="Proteomes" id="UP000008743"/>
    </source>
</evidence>
<dbReference type="Pfam" id="PF01425">
    <property type="entry name" value="Amidase"/>
    <property type="match status" value="1"/>
</dbReference>
<dbReference type="EC" id="6.3.5.7" evidence="5"/>
<comment type="function">
    <text evidence="5">Allows the formation of correctly charged Gln-tRNA(Gln) through the transamidation of misacylated Glu-tRNA(Gln) in the mitochondria. The reaction takes place in the presence of glutamine and ATP through an activated gamma-phospho-Glu-tRNA(Gln).</text>
</comment>
<dbReference type="GO" id="GO:0030956">
    <property type="term" value="C:glutamyl-tRNA(Gln) amidotransferase complex"/>
    <property type="evidence" value="ECO:0007669"/>
    <property type="project" value="UniProtKB-UniRule"/>
</dbReference>
<feature type="active site" description="Charge relay system" evidence="5">
    <location>
        <position position="139"/>
    </location>
</feature>
<evidence type="ECO:0000256" key="5">
    <source>
        <dbReference type="HAMAP-Rule" id="MF_03150"/>
    </source>
</evidence>
<dbReference type="InParanoid" id="A0A0D2VNQ6"/>
<dbReference type="GO" id="GO:0070681">
    <property type="term" value="P:glutaminyl-tRNAGln biosynthesis via transamidation"/>
    <property type="evidence" value="ECO:0007669"/>
    <property type="project" value="UniProtKB-UniRule"/>
</dbReference>
<dbReference type="Proteomes" id="UP000008743">
    <property type="component" value="Unassembled WGS sequence"/>
</dbReference>
<dbReference type="InterPro" id="IPR004412">
    <property type="entry name" value="GatA"/>
</dbReference>
<evidence type="ECO:0000256" key="4">
    <source>
        <dbReference type="ARBA" id="ARBA00022917"/>
    </source>
</evidence>
<dbReference type="InterPro" id="IPR023631">
    <property type="entry name" value="Amidase_dom"/>
</dbReference>
<comment type="catalytic activity">
    <reaction evidence="5">
        <text>L-glutamyl-tRNA(Gln) + L-glutamine + ATP + H2O = L-glutaminyl-tRNA(Gln) + L-glutamate + ADP + phosphate + H(+)</text>
        <dbReference type="Rhea" id="RHEA:17521"/>
        <dbReference type="Rhea" id="RHEA-COMP:9681"/>
        <dbReference type="Rhea" id="RHEA-COMP:9684"/>
        <dbReference type="ChEBI" id="CHEBI:15377"/>
        <dbReference type="ChEBI" id="CHEBI:15378"/>
        <dbReference type="ChEBI" id="CHEBI:29985"/>
        <dbReference type="ChEBI" id="CHEBI:30616"/>
        <dbReference type="ChEBI" id="CHEBI:43474"/>
        <dbReference type="ChEBI" id="CHEBI:58359"/>
        <dbReference type="ChEBI" id="CHEBI:78520"/>
        <dbReference type="ChEBI" id="CHEBI:78521"/>
        <dbReference type="ChEBI" id="CHEBI:456216"/>
        <dbReference type="EC" id="6.3.5.7"/>
    </reaction>
</comment>
<dbReference type="PhylomeDB" id="A0A0D2VNQ6"/>
<keyword evidence="7" id="KW-0808">Transferase</keyword>
<dbReference type="STRING" id="595528.A0A0D2VNQ6"/>
<dbReference type="SUPFAM" id="SSF75304">
    <property type="entry name" value="Amidase signature (AS) enzymes"/>
    <property type="match status" value="1"/>
</dbReference>
<dbReference type="GO" id="GO:0016740">
    <property type="term" value="F:transferase activity"/>
    <property type="evidence" value="ECO:0007669"/>
    <property type="project" value="UniProtKB-KW"/>
</dbReference>
<name>A0A0D2VNQ6_CAPO3</name>
<dbReference type="OMA" id="QPASYCG"/>
<proteinExistence type="inferred from homology"/>
<organism evidence="7 8">
    <name type="scientific">Capsaspora owczarzaki (strain ATCC 30864)</name>
    <dbReference type="NCBI Taxonomy" id="595528"/>
    <lineage>
        <taxon>Eukaryota</taxon>
        <taxon>Filasterea</taxon>
        <taxon>Capsaspora</taxon>
    </lineage>
</organism>
<dbReference type="GO" id="GO:0050567">
    <property type="term" value="F:glutaminyl-tRNA synthase (glutamine-hydrolyzing) activity"/>
    <property type="evidence" value="ECO:0007669"/>
    <property type="project" value="UniProtKB-UniRule"/>
</dbReference>
<evidence type="ECO:0000259" key="6">
    <source>
        <dbReference type="Pfam" id="PF01425"/>
    </source>
</evidence>
<feature type="domain" description="Amidase" evidence="6">
    <location>
        <begin position="9"/>
        <end position="455"/>
    </location>
</feature>
<dbReference type="GO" id="GO:0032543">
    <property type="term" value="P:mitochondrial translation"/>
    <property type="evidence" value="ECO:0007669"/>
    <property type="project" value="UniProtKB-UniRule"/>
</dbReference>
<keyword evidence="8" id="KW-1185">Reference proteome</keyword>
<dbReference type="eggNOG" id="KOG1211">
    <property type="taxonomic scope" value="Eukaryota"/>
</dbReference>
<dbReference type="Gene3D" id="3.90.1300.10">
    <property type="entry name" value="Amidase signature (AS) domain"/>
    <property type="match status" value="1"/>
</dbReference>
<dbReference type="InterPro" id="IPR036928">
    <property type="entry name" value="AS_sf"/>
</dbReference>
<comment type="subunit">
    <text evidence="5">Subunit of the heterotrimeric GatCAB amidotransferase (AdT) complex, composed of A, B and C subunits.</text>
</comment>
<evidence type="ECO:0000256" key="3">
    <source>
        <dbReference type="ARBA" id="ARBA00022840"/>
    </source>
</evidence>
<gene>
    <name evidence="7" type="ORF">CAOG_003029</name>
</gene>
<feature type="active site" description="Acyl-ester intermediate" evidence="5">
    <location>
        <position position="164"/>
    </location>
</feature>
<accession>A0A0D2VNQ6</accession>
<dbReference type="OrthoDB" id="421993at2759"/>